<feature type="transmembrane region" description="Helical" evidence="7">
    <location>
        <begin position="340"/>
        <end position="360"/>
    </location>
</feature>
<keyword evidence="3 7" id="KW-0812">Transmembrane</keyword>
<evidence type="ECO:0000256" key="4">
    <source>
        <dbReference type="ARBA" id="ARBA00022989"/>
    </source>
</evidence>
<evidence type="ECO:0000313" key="8">
    <source>
        <dbReference type="EMBL" id="EFL44611.1"/>
    </source>
</evidence>
<dbReference type="PANTHER" id="PTHR37693:SF1">
    <property type="entry name" value="INTEGRAL MEMBRANE PROTEIN"/>
    <property type="match status" value="1"/>
</dbReference>
<reference evidence="8 9" key="1">
    <citation type="submission" date="2010-08" db="EMBL/GenBank/DDBJ databases">
        <authorList>
            <person name="Durkin A.S."/>
            <person name="Madupu R."/>
            <person name="Torralba M."/>
            <person name="Gillis M."/>
            <person name="Methe B."/>
            <person name="Sutton G."/>
            <person name="Nelson K.E."/>
        </authorList>
    </citation>
    <scope>NUCLEOTIDE SEQUENCE [LARGE SCALE GENOMIC DNA]</scope>
    <source>
        <strain evidence="8 9">PB189-T1-4</strain>
    </source>
</reference>
<feature type="region of interest" description="Disordered" evidence="6">
    <location>
        <begin position="451"/>
        <end position="493"/>
    </location>
</feature>
<comment type="caution">
    <text evidence="8">The sequence shown here is derived from an EMBL/GenBank/DDBJ whole genome shotgun (WGS) entry which is preliminary data.</text>
</comment>
<dbReference type="PANTHER" id="PTHR37693">
    <property type="entry name" value="PHOSPHATIDYLGLYCEROL LYSYLTRANSFERASE"/>
    <property type="match status" value="1"/>
</dbReference>
<comment type="subcellular location">
    <subcellularLocation>
        <location evidence="1">Cell membrane</location>
        <topology evidence="1">Multi-pass membrane protein</topology>
    </subcellularLocation>
</comment>
<evidence type="ECO:0000256" key="6">
    <source>
        <dbReference type="SAM" id="MobiDB-lite"/>
    </source>
</evidence>
<dbReference type="InterPro" id="IPR022791">
    <property type="entry name" value="L-PG_synthase/AglD"/>
</dbReference>
<gene>
    <name evidence="8" type="ORF">HMPREF9248_0635</name>
</gene>
<evidence type="ECO:0000256" key="2">
    <source>
        <dbReference type="ARBA" id="ARBA00022475"/>
    </source>
</evidence>
<dbReference type="Proteomes" id="UP000004431">
    <property type="component" value="Unassembled WGS sequence"/>
</dbReference>
<keyword evidence="5 7" id="KW-0472">Membrane</keyword>
<dbReference type="EMBL" id="AEDQ01000009">
    <property type="protein sequence ID" value="EFL44611.1"/>
    <property type="molecule type" value="Genomic_DNA"/>
</dbReference>
<sequence>MAQQPKPQPAGKQQKPQRVLSSRPNRSKVAVSVSANVRVSEQQAQAEAQSMTVARKSVLFVLAVGVAYGLYLVLSGQLDEFVTALAGVDTSWVCLALVCYGLYYVLGVSAYALAVVADPTCKVGIRDLMSVEASGIFFYNLTPNGAGGPPSQIYRLIRAGLSVGAAGALQYTRFIIYEAGEGIFAALMLLFRGTYFIETYGDVFFIASLLFGFKILEVFFLLAVCFWPQVISKLGRGILRLLAHIPVLTKRCESWTEALDLHILEFSEGFKNAAKNVPEMLITLVVTLFQLGCLYALPWFVLRAFDLPADLLTCLACGSMLELLTSAIPLPGGTFGAEGGFAFLFSPMFGVSTPAGYVIWRLVEYFLPILCSIPLLGMRSHSGITVYARYHRLRAAWMRISRRIIDGPSRTQAAGVRVHVGSGGRVVIKSTPGVKHAAISSDYVRKVVLNPNAPARPSRPHASTRVNSQLHTRKSPRIIIDEPHASTSHRPRP</sequence>
<evidence type="ECO:0000256" key="1">
    <source>
        <dbReference type="ARBA" id="ARBA00004651"/>
    </source>
</evidence>
<accession>A0ABN0B1T9</accession>
<keyword evidence="9" id="KW-1185">Reference proteome</keyword>
<dbReference type="NCBIfam" id="TIGR00374">
    <property type="entry name" value="flippase-like domain"/>
    <property type="match status" value="1"/>
</dbReference>
<proteinExistence type="predicted"/>
<evidence type="ECO:0000313" key="9">
    <source>
        <dbReference type="Proteomes" id="UP000004431"/>
    </source>
</evidence>
<keyword evidence="2" id="KW-1003">Cell membrane</keyword>
<feature type="transmembrane region" description="Helical" evidence="7">
    <location>
        <begin position="203"/>
        <end position="227"/>
    </location>
</feature>
<feature type="transmembrane region" description="Helical" evidence="7">
    <location>
        <begin position="58"/>
        <end position="78"/>
    </location>
</feature>
<dbReference type="RefSeq" id="WP_006303619.1">
    <property type="nucleotide sequence ID" value="NZ_AEDQ01000009.1"/>
</dbReference>
<dbReference type="Pfam" id="PF03706">
    <property type="entry name" value="LPG_synthase_TM"/>
    <property type="match status" value="1"/>
</dbReference>
<protein>
    <recommendedName>
        <fullName evidence="10">Flippase-like domain-containing protein</fullName>
    </recommendedName>
</protein>
<name>A0ABN0B1T9_9ACTN</name>
<evidence type="ECO:0008006" key="10">
    <source>
        <dbReference type="Google" id="ProtNLM"/>
    </source>
</evidence>
<feature type="transmembrane region" description="Helical" evidence="7">
    <location>
        <begin position="174"/>
        <end position="197"/>
    </location>
</feature>
<evidence type="ECO:0000256" key="7">
    <source>
        <dbReference type="SAM" id="Phobius"/>
    </source>
</evidence>
<evidence type="ECO:0000256" key="5">
    <source>
        <dbReference type="ARBA" id="ARBA00023136"/>
    </source>
</evidence>
<feature type="region of interest" description="Disordered" evidence="6">
    <location>
        <begin position="1"/>
        <end position="27"/>
    </location>
</feature>
<feature type="compositionally biased region" description="Low complexity" evidence="6">
    <location>
        <begin position="1"/>
        <end position="17"/>
    </location>
</feature>
<feature type="transmembrane region" description="Helical" evidence="7">
    <location>
        <begin position="281"/>
        <end position="301"/>
    </location>
</feature>
<organism evidence="8 9">
    <name type="scientific">Fannyhessea vaginae PB189-T1-4</name>
    <dbReference type="NCBI Taxonomy" id="866774"/>
    <lineage>
        <taxon>Bacteria</taxon>
        <taxon>Bacillati</taxon>
        <taxon>Actinomycetota</taxon>
        <taxon>Coriobacteriia</taxon>
        <taxon>Coriobacteriales</taxon>
        <taxon>Atopobiaceae</taxon>
        <taxon>Fannyhessea</taxon>
    </lineage>
</organism>
<evidence type="ECO:0000256" key="3">
    <source>
        <dbReference type="ARBA" id="ARBA00022692"/>
    </source>
</evidence>
<keyword evidence="4 7" id="KW-1133">Transmembrane helix</keyword>
<feature type="transmembrane region" description="Helical" evidence="7">
    <location>
        <begin position="90"/>
        <end position="116"/>
    </location>
</feature>